<dbReference type="OrthoDB" id="18193at2759"/>
<organism evidence="3 4">
    <name type="scientific">Gonium pectorale</name>
    <name type="common">Green alga</name>
    <dbReference type="NCBI Taxonomy" id="33097"/>
    <lineage>
        <taxon>Eukaryota</taxon>
        <taxon>Viridiplantae</taxon>
        <taxon>Chlorophyta</taxon>
        <taxon>core chlorophytes</taxon>
        <taxon>Chlorophyceae</taxon>
        <taxon>CS clade</taxon>
        <taxon>Chlamydomonadales</taxon>
        <taxon>Volvocaceae</taxon>
        <taxon>Gonium</taxon>
    </lineage>
</organism>
<accession>A0A150G9E0</accession>
<name>A0A150G9E0_GONPE</name>
<keyword evidence="4" id="KW-1185">Reference proteome</keyword>
<evidence type="ECO:0000313" key="3">
    <source>
        <dbReference type="EMBL" id="KXZ46448.1"/>
    </source>
</evidence>
<dbReference type="Proteomes" id="UP000075714">
    <property type="component" value="Unassembled WGS sequence"/>
</dbReference>
<dbReference type="InterPro" id="IPR016087">
    <property type="entry name" value="Chalcone_isomerase"/>
</dbReference>
<dbReference type="InterPro" id="IPR016088">
    <property type="entry name" value="Chalcone_isomerase_3-sand"/>
</dbReference>
<gene>
    <name evidence="3" type="ORF">GPECTOR_43g884</name>
</gene>
<dbReference type="Pfam" id="PF02431">
    <property type="entry name" value="Chalcone"/>
    <property type="match status" value="1"/>
</dbReference>
<comment type="caution">
    <text evidence="3">The sequence shown here is derived from an EMBL/GenBank/DDBJ whole genome shotgun (WGS) entry which is preliminary data.</text>
</comment>
<dbReference type="PANTHER" id="PTHR47698">
    <property type="entry name" value="FATTY-ACID-BINDING PROTEIN 3, CHLOROPLASTIC"/>
    <property type="match status" value="1"/>
</dbReference>
<dbReference type="Gene3D" id="3.50.70.10">
    <property type="match status" value="1"/>
</dbReference>
<dbReference type="SUPFAM" id="SSF54626">
    <property type="entry name" value="Chalcone isomerase"/>
    <property type="match status" value="1"/>
</dbReference>
<evidence type="ECO:0000259" key="2">
    <source>
        <dbReference type="Pfam" id="PF02431"/>
    </source>
</evidence>
<dbReference type="PANTHER" id="PTHR47698:SF2">
    <property type="entry name" value="FATTY-ACID-BINDING PROTEIN 3, CHLOROPLASTIC"/>
    <property type="match status" value="1"/>
</dbReference>
<comment type="similarity">
    <text evidence="1">Belongs to the chalcone isomerase family.</text>
</comment>
<feature type="domain" description="Chalcone isomerase" evidence="2">
    <location>
        <begin position="79"/>
        <end position="165"/>
    </location>
</feature>
<reference evidence="4" key="1">
    <citation type="journal article" date="2016" name="Nat. Commun.">
        <title>The Gonium pectorale genome demonstrates co-option of cell cycle regulation during the evolution of multicellularity.</title>
        <authorList>
            <person name="Hanschen E.R."/>
            <person name="Marriage T.N."/>
            <person name="Ferris P.J."/>
            <person name="Hamaji T."/>
            <person name="Toyoda A."/>
            <person name="Fujiyama A."/>
            <person name="Neme R."/>
            <person name="Noguchi H."/>
            <person name="Minakuchi Y."/>
            <person name="Suzuki M."/>
            <person name="Kawai-Toyooka H."/>
            <person name="Smith D.R."/>
            <person name="Sparks H."/>
            <person name="Anderson J."/>
            <person name="Bakaric R."/>
            <person name="Luria V."/>
            <person name="Karger A."/>
            <person name="Kirschner M.W."/>
            <person name="Durand P.M."/>
            <person name="Michod R.E."/>
            <person name="Nozaki H."/>
            <person name="Olson B.J."/>
        </authorList>
    </citation>
    <scope>NUCLEOTIDE SEQUENCE [LARGE SCALE GENOMIC DNA]</scope>
    <source>
        <strain evidence="4">NIES-2863</strain>
    </source>
</reference>
<dbReference type="AlphaFoldDB" id="A0A150G9E0"/>
<proteinExistence type="inferred from homology"/>
<evidence type="ECO:0000313" key="4">
    <source>
        <dbReference type="Proteomes" id="UP000075714"/>
    </source>
</evidence>
<dbReference type="InterPro" id="IPR036298">
    <property type="entry name" value="Chalcone_isomerase_sf"/>
</dbReference>
<evidence type="ECO:0000256" key="1">
    <source>
        <dbReference type="RuleBase" id="RU361158"/>
    </source>
</evidence>
<dbReference type="GO" id="GO:0016872">
    <property type="term" value="F:intramolecular lyase activity"/>
    <property type="evidence" value="ECO:0007669"/>
    <property type="project" value="InterPro"/>
</dbReference>
<dbReference type="EMBL" id="LSYV01000044">
    <property type="protein sequence ID" value="KXZ46448.1"/>
    <property type="molecule type" value="Genomic_DNA"/>
</dbReference>
<sequence>MVQFETRQGCQMPGGWGAGASAGASSGLKAENFKFWSAKAAPLAGGTPFASISSSILHGLGKPGLTGGRVEPATGYEFPPEFCYLKTKDCPSLAGLGVRSKKIIVKDVHVYALGIYVDAAAARSALSRYRKQPVEELAADQKFYDAVLHAPHVEKTLRLVISSRLVDRKKFLDALDERLAPRLKQGMEIAFTCSDNKKLVTHVAGKTSALSSPALCSSLFDIYLGPDPVSRDAKATFGRSLAATLHE</sequence>
<protein>
    <recommendedName>
        <fullName evidence="1">Chalcone-flavonone isomerase family protein</fullName>
    </recommendedName>
</protein>